<comment type="subcellular location">
    <subcellularLocation>
        <location evidence="2">Cytoplasm</location>
        <location evidence="2">Cytoskeleton</location>
    </subcellularLocation>
</comment>
<keyword evidence="9" id="KW-1185">Reference proteome</keyword>
<dbReference type="FunFam" id="3.90.640.10:FF:000007">
    <property type="entry name" value="Actin like 7B"/>
    <property type="match status" value="1"/>
</dbReference>
<evidence type="ECO:0000256" key="3">
    <source>
        <dbReference type="ARBA" id="ARBA00022490"/>
    </source>
</evidence>
<evidence type="ECO:0000256" key="6">
    <source>
        <dbReference type="ARBA" id="ARBA00023212"/>
    </source>
</evidence>
<dbReference type="SUPFAM" id="SSF53067">
    <property type="entry name" value="Actin-like ATPase domain"/>
    <property type="match status" value="2"/>
</dbReference>
<dbReference type="InterPro" id="IPR043129">
    <property type="entry name" value="ATPase_NBD"/>
</dbReference>
<organism evidence="8 9">
    <name type="scientific">Mizuhopecten yessoensis</name>
    <name type="common">Japanese scallop</name>
    <name type="synonym">Patinopecten yessoensis</name>
    <dbReference type="NCBI Taxonomy" id="6573"/>
    <lineage>
        <taxon>Eukaryota</taxon>
        <taxon>Metazoa</taxon>
        <taxon>Spiralia</taxon>
        <taxon>Lophotrochozoa</taxon>
        <taxon>Mollusca</taxon>
        <taxon>Bivalvia</taxon>
        <taxon>Autobranchia</taxon>
        <taxon>Pteriomorphia</taxon>
        <taxon>Pectinida</taxon>
        <taxon>Pectinoidea</taxon>
        <taxon>Pectinidae</taxon>
        <taxon>Mizuhopecten</taxon>
    </lineage>
</organism>
<dbReference type="Gene3D" id="3.90.640.10">
    <property type="entry name" value="Actin, Chain A, domain 4"/>
    <property type="match status" value="1"/>
</dbReference>
<dbReference type="EMBL" id="NEDP02076750">
    <property type="protein sequence ID" value="OWF34768.1"/>
    <property type="molecule type" value="Genomic_DNA"/>
</dbReference>
<dbReference type="GO" id="GO:0005856">
    <property type="term" value="C:cytoskeleton"/>
    <property type="evidence" value="ECO:0007669"/>
    <property type="project" value="UniProtKB-SubCell"/>
</dbReference>
<dbReference type="AlphaFoldDB" id="A0A210PE57"/>
<evidence type="ECO:0000256" key="2">
    <source>
        <dbReference type="ARBA" id="ARBA00004245"/>
    </source>
</evidence>
<dbReference type="OrthoDB" id="74201at2759"/>
<comment type="caution">
    <text evidence="8">The sequence shown here is derived from an EMBL/GenBank/DDBJ whole genome shotgun (WGS) entry which is preliminary data.</text>
</comment>
<evidence type="ECO:0000313" key="9">
    <source>
        <dbReference type="Proteomes" id="UP000242188"/>
    </source>
</evidence>
<dbReference type="PRINTS" id="PR00190">
    <property type="entry name" value="ACTIN"/>
</dbReference>
<comment type="function">
    <text evidence="1">Actins are highly conserved proteins that are involved in various types of cell motility and are ubiquitously expressed in all eukaryotic cells.</text>
</comment>
<dbReference type="GO" id="GO:0005524">
    <property type="term" value="F:ATP binding"/>
    <property type="evidence" value="ECO:0007669"/>
    <property type="project" value="UniProtKB-KW"/>
</dbReference>
<dbReference type="Proteomes" id="UP000242188">
    <property type="component" value="Unassembled WGS sequence"/>
</dbReference>
<evidence type="ECO:0000256" key="4">
    <source>
        <dbReference type="ARBA" id="ARBA00022741"/>
    </source>
</evidence>
<evidence type="ECO:0000256" key="7">
    <source>
        <dbReference type="RuleBase" id="RU000487"/>
    </source>
</evidence>
<dbReference type="SMART" id="SM00268">
    <property type="entry name" value="ACTIN"/>
    <property type="match status" value="1"/>
</dbReference>
<name>A0A210PE57_MIZYE</name>
<accession>A0A210PE57</accession>
<dbReference type="PANTHER" id="PTHR11937">
    <property type="entry name" value="ACTIN"/>
    <property type="match status" value="1"/>
</dbReference>
<proteinExistence type="inferred from homology"/>
<reference evidence="8 9" key="1">
    <citation type="journal article" date="2017" name="Nat. Ecol. Evol.">
        <title>Scallop genome provides insights into evolution of bilaterian karyotype and development.</title>
        <authorList>
            <person name="Wang S."/>
            <person name="Zhang J."/>
            <person name="Jiao W."/>
            <person name="Li J."/>
            <person name="Xun X."/>
            <person name="Sun Y."/>
            <person name="Guo X."/>
            <person name="Huan P."/>
            <person name="Dong B."/>
            <person name="Zhang L."/>
            <person name="Hu X."/>
            <person name="Sun X."/>
            <person name="Wang J."/>
            <person name="Zhao C."/>
            <person name="Wang Y."/>
            <person name="Wang D."/>
            <person name="Huang X."/>
            <person name="Wang R."/>
            <person name="Lv J."/>
            <person name="Li Y."/>
            <person name="Zhang Z."/>
            <person name="Liu B."/>
            <person name="Lu W."/>
            <person name="Hui Y."/>
            <person name="Liang J."/>
            <person name="Zhou Z."/>
            <person name="Hou R."/>
            <person name="Li X."/>
            <person name="Liu Y."/>
            <person name="Li H."/>
            <person name="Ning X."/>
            <person name="Lin Y."/>
            <person name="Zhao L."/>
            <person name="Xing Q."/>
            <person name="Dou J."/>
            <person name="Li Y."/>
            <person name="Mao J."/>
            <person name="Guo H."/>
            <person name="Dou H."/>
            <person name="Li T."/>
            <person name="Mu C."/>
            <person name="Jiang W."/>
            <person name="Fu Q."/>
            <person name="Fu X."/>
            <person name="Miao Y."/>
            <person name="Liu J."/>
            <person name="Yu Q."/>
            <person name="Li R."/>
            <person name="Liao H."/>
            <person name="Li X."/>
            <person name="Kong Y."/>
            <person name="Jiang Z."/>
            <person name="Chourrout D."/>
            <person name="Li R."/>
            <person name="Bao Z."/>
        </authorList>
    </citation>
    <scope>NUCLEOTIDE SEQUENCE [LARGE SCALE GENOMIC DNA]</scope>
    <source>
        <strain evidence="8 9">PY_sf001</strain>
    </source>
</reference>
<dbReference type="Gene3D" id="3.30.420.40">
    <property type="match status" value="2"/>
</dbReference>
<evidence type="ECO:0000256" key="5">
    <source>
        <dbReference type="ARBA" id="ARBA00022840"/>
    </source>
</evidence>
<keyword evidence="6" id="KW-0206">Cytoskeleton</keyword>
<keyword evidence="5" id="KW-0067">ATP-binding</keyword>
<protein>
    <submittedName>
        <fullName evidence="8">Actin, muscle</fullName>
    </submittedName>
</protein>
<dbReference type="Pfam" id="PF00022">
    <property type="entry name" value="Actin"/>
    <property type="match status" value="1"/>
</dbReference>
<dbReference type="FunFam" id="3.30.420.40:FF:000148">
    <property type="entry name" value="Actin, alpha skeletal muscle"/>
    <property type="match status" value="1"/>
</dbReference>
<gene>
    <name evidence="8" type="ORF">KP79_PYT14166</name>
</gene>
<sequence length="368" mass="41030">MAKPIALVVDNGSHSCKAGFANENTPRVFIPSIVGHPRDELKGTSKKDCFIGGEVRDIREMLALRNPIEFGVINNWDGMEKLWQYIFHDQLRAPPDEHPVLLTRPPHNPRGVTEKMTEIMFETFNTPALYIAVTGELSLLSIGQDTGLVLDSGEITTHAMRIYKGRCASLRCDRVDYAGQDLTSYLTRKLREKGCSFTKGTEYDVVRDIKRTMCCVSSDFESDLSSSGTETIYQLPDGSKINIGNERFHCPEILFNPKTDGIEFPGIHELINITIQKADASLHKDMYNNIVLSGGTTMFPGIAERLTKELKCGLNVTAEVNVIADKNRDYLAWTGGAMAGNLSTFEKICVKIEEYDEVGPALCTQKYF</sequence>
<evidence type="ECO:0000313" key="8">
    <source>
        <dbReference type="EMBL" id="OWF34768.1"/>
    </source>
</evidence>
<comment type="similarity">
    <text evidence="7">Belongs to the actin family.</text>
</comment>
<dbReference type="STRING" id="6573.A0A210PE57"/>
<evidence type="ECO:0000256" key="1">
    <source>
        <dbReference type="ARBA" id="ARBA00003520"/>
    </source>
</evidence>
<keyword evidence="4" id="KW-0547">Nucleotide-binding</keyword>
<keyword evidence="3" id="KW-0963">Cytoplasm</keyword>
<dbReference type="InterPro" id="IPR004000">
    <property type="entry name" value="Actin"/>
</dbReference>